<keyword evidence="11" id="KW-0753">Steroid metabolism</keyword>
<protein>
    <recommendedName>
        <fullName evidence="15">EXPERA domain-containing protein</fullName>
    </recommendedName>
</protein>
<keyword evidence="6 13" id="KW-1133">Transmembrane helix</keyword>
<evidence type="ECO:0000256" key="3">
    <source>
        <dbReference type="ARBA" id="ARBA00022516"/>
    </source>
</evidence>
<gene>
    <name evidence="16" type="ORF">CHLRE_12g557900v5</name>
</gene>
<evidence type="ECO:0000256" key="14">
    <source>
        <dbReference type="SAM" id="Phobius"/>
    </source>
</evidence>
<dbReference type="EMBL" id="CM008973">
    <property type="protein sequence ID" value="PNW75852.1"/>
    <property type="molecule type" value="Genomic_DNA"/>
</dbReference>
<evidence type="ECO:0000256" key="12">
    <source>
        <dbReference type="ARBA" id="ARBA00023235"/>
    </source>
</evidence>
<evidence type="ECO:0000256" key="5">
    <source>
        <dbReference type="ARBA" id="ARBA00022955"/>
    </source>
</evidence>
<dbReference type="ExpressionAtlas" id="A0A2K3D5N7">
    <property type="expression patterns" value="differential"/>
</dbReference>
<feature type="transmembrane region" description="Helical" evidence="14">
    <location>
        <begin position="57"/>
        <end position="78"/>
    </location>
</feature>
<dbReference type="GO" id="GO:0004769">
    <property type="term" value="F:steroid Delta-isomerase activity"/>
    <property type="evidence" value="ECO:0000318"/>
    <property type="project" value="GO_Central"/>
</dbReference>
<evidence type="ECO:0000256" key="7">
    <source>
        <dbReference type="ARBA" id="ARBA00023011"/>
    </source>
</evidence>
<keyword evidence="5" id="KW-0752">Steroid biosynthesis</keyword>
<dbReference type="Proteomes" id="UP000006906">
    <property type="component" value="Chromosome 12"/>
</dbReference>
<evidence type="ECO:0000259" key="15">
    <source>
        <dbReference type="PROSITE" id="PS51751"/>
    </source>
</evidence>
<keyword evidence="12" id="KW-0413">Isomerase</keyword>
<keyword evidence="7" id="KW-0756">Sterol biosynthesis</keyword>
<evidence type="ECO:0000256" key="2">
    <source>
        <dbReference type="ARBA" id="ARBA00008337"/>
    </source>
</evidence>
<dbReference type="OrthoDB" id="58557at2759"/>
<dbReference type="PaxDb" id="3055-EDO96892"/>
<evidence type="ECO:0000256" key="11">
    <source>
        <dbReference type="ARBA" id="ARBA00023221"/>
    </source>
</evidence>
<keyword evidence="9 13" id="KW-0472">Membrane</keyword>
<dbReference type="GO" id="GO:0016020">
    <property type="term" value="C:membrane"/>
    <property type="evidence" value="ECO:0007669"/>
    <property type="project" value="UniProtKB-SubCell"/>
</dbReference>
<feature type="transmembrane region" description="Helical" evidence="14">
    <location>
        <begin position="179"/>
        <end position="202"/>
    </location>
</feature>
<keyword evidence="4 13" id="KW-0812">Transmembrane</keyword>
<evidence type="ECO:0000256" key="1">
    <source>
        <dbReference type="ARBA" id="ARBA00004141"/>
    </source>
</evidence>
<reference evidence="16 17" key="1">
    <citation type="journal article" date="2007" name="Science">
        <title>The Chlamydomonas genome reveals the evolution of key animal and plant functions.</title>
        <authorList>
            <person name="Merchant S.S."/>
            <person name="Prochnik S.E."/>
            <person name="Vallon O."/>
            <person name="Harris E.H."/>
            <person name="Karpowicz S.J."/>
            <person name="Witman G.B."/>
            <person name="Terry A."/>
            <person name="Salamov A."/>
            <person name="Fritz-Laylin L.K."/>
            <person name="Marechal-Drouard L."/>
            <person name="Marshall W.F."/>
            <person name="Qu L.H."/>
            <person name="Nelson D.R."/>
            <person name="Sanderfoot A.A."/>
            <person name="Spalding M.H."/>
            <person name="Kapitonov V.V."/>
            <person name="Ren Q."/>
            <person name="Ferris P."/>
            <person name="Lindquist E."/>
            <person name="Shapiro H."/>
            <person name="Lucas S.M."/>
            <person name="Grimwood J."/>
            <person name="Schmutz J."/>
            <person name="Cardol P."/>
            <person name="Cerutti H."/>
            <person name="Chanfreau G."/>
            <person name="Chen C.L."/>
            <person name="Cognat V."/>
            <person name="Croft M.T."/>
            <person name="Dent R."/>
            <person name="Dutcher S."/>
            <person name="Fernandez E."/>
            <person name="Fukuzawa H."/>
            <person name="Gonzalez-Ballester D."/>
            <person name="Gonzalez-Halphen D."/>
            <person name="Hallmann A."/>
            <person name="Hanikenne M."/>
            <person name="Hippler M."/>
            <person name="Inwood W."/>
            <person name="Jabbari K."/>
            <person name="Kalanon M."/>
            <person name="Kuras R."/>
            <person name="Lefebvre P.A."/>
            <person name="Lemaire S.D."/>
            <person name="Lobanov A.V."/>
            <person name="Lohr M."/>
            <person name="Manuell A."/>
            <person name="Meier I."/>
            <person name="Mets L."/>
            <person name="Mittag M."/>
            <person name="Mittelmeier T."/>
            <person name="Moroney J.V."/>
            <person name="Moseley J."/>
            <person name="Napoli C."/>
            <person name="Nedelcu A.M."/>
            <person name="Niyogi K."/>
            <person name="Novoselov S.V."/>
            <person name="Paulsen I.T."/>
            <person name="Pazour G."/>
            <person name="Purton S."/>
            <person name="Ral J.P."/>
            <person name="Riano-Pachon D.M."/>
            <person name="Riekhof W."/>
            <person name="Rymarquis L."/>
            <person name="Schroda M."/>
            <person name="Stern D."/>
            <person name="Umen J."/>
            <person name="Willows R."/>
            <person name="Wilson N."/>
            <person name="Zimmer S.L."/>
            <person name="Allmer J."/>
            <person name="Balk J."/>
            <person name="Bisova K."/>
            <person name="Chen C.J."/>
            <person name="Elias M."/>
            <person name="Gendler K."/>
            <person name="Hauser C."/>
            <person name="Lamb M.R."/>
            <person name="Ledford H."/>
            <person name="Long J.C."/>
            <person name="Minagawa J."/>
            <person name="Page M.D."/>
            <person name="Pan J."/>
            <person name="Pootakham W."/>
            <person name="Roje S."/>
            <person name="Rose A."/>
            <person name="Stahlberg E."/>
            <person name="Terauchi A.M."/>
            <person name="Yang P."/>
            <person name="Ball S."/>
            <person name="Bowler C."/>
            <person name="Dieckmann C.L."/>
            <person name="Gladyshev V.N."/>
            <person name="Green P."/>
            <person name="Jorgensen R."/>
            <person name="Mayfield S."/>
            <person name="Mueller-Roeber B."/>
            <person name="Rajamani S."/>
            <person name="Sayre R.T."/>
            <person name="Brokstein P."/>
            <person name="Dubchak I."/>
            <person name="Goodstein D."/>
            <person name="Hornick L."/>
            <person name="Huang Y.W."/>
            <person name="Jhaveri J."/>
            <person name="Luo Y."/>
            <person name="Martinez D."/>
            <person name="Ngau W.C."/>
            <person name="Otillar B."/>
            <person name="Poliakov A."/>
            <person name="Porter A."/>
            <person name="Szajkowski L."/>
            <person name="Werner G."/>
            <person name="Zhou K."/>
            <person name="Grigoriev I.V."/>
            <person name="Rokhsar D.S."/>
            <person name="Grossman A.R."/>
        </authorList>
    </citation>
    <scope>NUCLEOTIDE SEQUENCE [LARGE SCALE GENOMIC DNA]</scope>
    <source>
        <strain evidence="17">CC-503</strain>
    </source>
</reference>
<feature type="transmembrane region" description="Helical" evidence="14">
    <location>
        <begin position="142"/>
        <end position="167"/>
    </location>
</feature>
<evidence type="ECO:0000256" key="13">
    <source>
        <dbReference type="PROSITE-ProRule" id="PRU01087"/>
    </source>
</evidence>
<dbReference type="PANTHER" id="PTHR14207:SF0">
    <property type="entry name" value="3-BETA-HYDROXYSTEROID-DELTA(8),DELTA(7)-ISOMERASE"/>
    <property type="match status" value="1"/>
</dbReference>
<dbReference type="Gramene" id="PNW75852">
    <property type="protein sequence ID" value="PNW75852"/>
    <property type="gene ID" value="CHLRE_12g557900v5"/>
</dbReference>
<dbReference type="PANTHER" id="PTHR14207">
    <property type="entry name" value="STEROL ISOMERASE"/>
    <property type="match status" value="1"/>
</dbReference>
<dbReference type="AlphaFoldDB" id="A0A2K3D5N7"/>
<accession>A0A2K3D5N7</accession>
<dbReference type="GO" id="GO:0016126">
    <property type="term" value="P:sterol biosynthetic process"/>
    <property type="evidence" value="ECO:0000318"/>
    <property type="project" value="GO_Central"/>
</dbReference>
<evidence type="ECO:0000256" key="6">
    <source>
        <dbReference type="ARBA" id="ARBA00022989"/>
    </source>
</evidence>
<name>A0A2K3D5N7_CHLRE</name>
<organism evidence="16 17">
    <name type="scientific">Chlamydomonas reinhardtii</name>
    <name type="common">Chlamydomonas smithii</name>
    <dbReference type="NCBI Taxonomy" id="3055"/>
    <lineage>
        <taxon>Eukaryota</taxon>
        <taxon>Viridiplantae</taxon>
        <taxon>Chlorophyta</taxon>
        <taxon>core chlorophytes</taxon>
        <taxon>Chlorophyceae</taxon>
        <taxon>CS clade</taxon>
        <taxon>Chlamydomonadales</taxon>
        <taxon>Chlamydomonadaceae</taxon>
        <taxon>Chlamydomonas</taxon>
    </lineage>
</organism>
<feature type="domain" description="EXPERA" evidence="15">
    <location>
        <begin position="54"/>
        <end position="198"/>
    </location>
</feature>
<keyword evidence="17" id="KW-1185">Reference proteome</keyword>
<dbReference type="InterPro" id="IPR033118">
    <property type="entry name" value="EXPERA"/>
</dbReference>
<dbReference type="InterPro" id="IPR007905">
    <property type="entry name" value="EBP"/>
</dbReference>
<sequence length="218" mass="24825">MAKHPYFPLDLELPGFVPNIIPYETILTVFFGSSALVVIFMFLLTGRFKYLSSVERLWAGWWMVTGIIHFVIEGTVVANANFYKDTTGNILNEIWKEYAKADSRYATRDAFIVQMEGVTAFIWGPICFAIVYGILHRKAWRFTAMLLVSLGQLYGDVLYYLTCFHIGVEKHTRPEPLYFWGYFVGANAIWIVVPVTCIIYCARHVNSAVAATGKVKSH</sequence>
<comment type="similarity">
    <text evidence="2">Belongs to the EBP family.</text>
</comment>
<feature type="transmembrane region" description="Helical" evidence="14">
    <location>
        <begin position="111"/>
        <end position="135"/>
    </location>
</feature>
<dbReference type="PROSITE" id="PS51751">
    <property type="entry name" value="EXPERA"/>
    <property type="match status" value="1"/>
</dbReference>
<dbReference type="GO" id="GO:0000247">
    <property type="term" value="F:C-8 sterol isomerase activity"/>
    <property type="evidence" value="ECO:0000318"/>
    <property type="project" value="GO_Central"/>
</dbReference>
<dbReference type="KEGG" id="cre:CHLRE_12g557900v5"/>
<dbReference type="FunCoup" id="A0A2K3D5N7">
    <property type="interactions" value="1169"/>
</dbReference>
<dbReference type="RefSeq" id="XP_042918876.1">
    <property type="nucleotide sequence ID" value="XM_043069127.1"/>
</dbReference>
<evidence type="ECO:0000313" key="16">
    <source>
        <dbReference type="EMBL" id="PNW75852.1"/>
    </source>
</evidence>
<feature type="transmembrane region" description="Helical" evidence="14">
    <location>
        <begin position="20"/>
        <end position="45"/>
    </location>
</feature>
<dbReference type="InParanoid" id="A0A2K3D5N7"/>
<proteinExistence type="inferred from homology"/>
<keyword evidence="8" id="KW-0443">Lipid metabolism</keyword>
<dbReference type="GO" id="GO:0047750">
    <property type="term" value="F:cholestenol delta-isomerase activity"/>
    <property type="evidence" value="ECO:0007669"/>
    <property type="project" value="InterPro"/>
</dbReference>
<evidence type="ECO:0000256" key="9">
    <source>
        <dbReference type="ARBA" id="ARBA00023136"/>
    </source>
</evidence>
<evidence type="ECO:0000256" key="8">
    <source>
        <dbReference type="ARBA" id="ARBA00023098"/>
    </source>
</evidence>
<evidence type="ECO:0000256" key="10">
    <source>
        <dbReference type="ARBA" id="ARBA00023166"/>
    </source>
</evidence>
<keyword evidence="3" id="KW-0444">Lipid biosynthesis</keyword>
<evidence type="ECO:0000313" key="17">
    <source>
        <dbReference type="Proteomes" id="UP000006906"/>
    </source>
</evidence>
<dbReference type="GO" id="GO:0005783">
    <property type="term" value="C:endoplasmic reticulum"/>
    <property type="evidence" value="ECO:0000318"/>
    <property type="project" value="GO_Central"/>
</dbReference>
<keyword evidence="10" id="KW-1207">Sterol metabolism</keyword>
<comment type="subcellular location">
    <subcellularLocation>
        <location evidence="1">Membrane</location>
        <topology evidence="1">Multi-pass membrane protein</topology>
    </subcellularLocation>
</comment>
<dbReference type="OMA" id="YFAYNFR"/>
<dbReference type="STRING" id="3055.A0A2K3D5N7"/>
<dbReference type="GeneID" id="5728360"/>
<evidence type="ECO:0000256" key="4">
    <source>
        <dbReference type="ARBA" id="ARBA00022692"/>
    </source>
</evidence>
<dbReference type="Pfam" id="PF05241">
    <property type="entry name" value="EBP"/>
    <property type="match status" value="1"/>
</dbReference>